<reference evidence="1" key="1">
    <citation type="submission" date="2020-02" db="EMBL/GenBank/DDBJ databases">
        <authorList>
            <person name="Meier V. D."/>
        </authorList>
    </citation>
    <scope>NUCLEOTIDE SEQUENCE</scope>
    <source>
        <strain evidence="1">AVDCRST_MAG86</strain>
    </source>
</reference>
<organism evidence="1">
    <name type="scientific">uncultured Truepera sp</name>
    <dbReference type="NCBI Taxonomy" id="543023"/>
    <lineage>
        <taxon>Bacteria</taxon>
        <taxon>Thermotogati</taxon>
        <taxon>Deinococcota</taxon>
        <taxon>Deinococci</taxon>
        <taxon>Trueperales</taxon>
        <taxon>Trueperaceae</taxon>
        <taxon>Truepera</taxon>
        <taxon>environmental samples</taxon>
    </lineage>
</organism>
<accession>A0A6J4UWT6</accession>
<sequence>MTDTTKTIDIDAMAARHVELSRPLSGGKARSVESWQRAERVPFGYNR</sequence>
<dbReference type="EMBL" id="CADCWP010000053">
    <property type="protein sequence ID" value="CAA9562648.1"/>
    <property type="molecule type" value="Genomic_DNA"/>
</dbReference>
<evidence type="ECO:0000313" key="1">
    <source>
        <dbReference type="EMBL" id="CAA9562648.1"/>
    </source>
</evidence>
<name>A0A6J4UWT6_9DEIN</name>
<protein>
    <submittedName>
        <fullName evidence="1">Uncharacterized protein</fullName>
    </submittedName>
</protein>
<dbReference type="AlphaFoldDB" id="A0A6J4UWT6"/>
<gene>
    <name evidence="1" type="ORF">AVDCRST_MAG86-765</name>
</gene>
<proteinExistence type="predicted"/>